<organism evidence="1">
    <name type="scientific">Ovis aries</name>
    <name type="common">Sheep</name>
    <dbReference type="NCBI Taxonomy" id="9940"/>
    <lineage>
        <taxon>Eukaryota</taxon>
        <taxon>Metazoa</taxon>
        <taxon>Chordata</taxon>
        <taxon>Craniata</taxon>
        <taxon>Vertebrata</taxon>
        <taxon>Euteleostomi</taxon>
        <taxon>Mammalia</taxon>
        <taxon>Eutheria</taxon>
        <taxon>Laurasiatheria</taxon>
        <taxon>Artiodactyla</taxon>
        <taxon>Ruminantia</taxon>
        <taxon>Pecora</taxon>
        <taxon>Bovidae</taxon>
        <taxon>Caprinae</taxon>
        <taxon>Ovis</taxon>
    </lineage>
</organism>
<protein>
    <submittedName>
        <fullName evidence="1">Uncharacterized protein</fullName>
    </submittedName>
</protein>
<proteinExistence type="predicted"/>
<gene>
    <name evidence="1" type="primary">ATP6V1G1</name>
</gene>
<accession>A0AC11ETX9</accession>
<name>A0AC11ETX9_SHEEP</name>
<reference evidence="1" key="3">
    <citation type="submission" date="2025-09" db="UniProtKB">
        <authorList>
            <consortium name="Ensembl"/>
        </authorList>
    </citation>
    <scope>IDENTIFICATION</scope>
</reference>
<evidence type="ECO:0000313" key="1">
    <source>
        <dbReference type="Ensembl" id="ENSOARP00020062973.1"/>
    </source>
</evidence>
<reference evidence="1" key="1">
    <citation type="submission" date="2020-11" db="EMBL/GenBank/DDBJ databases">
        <authorList>
            <person name="Davenport K.M."/>
            <person name="Bickhart D.M."/>
            <person name="Smith T.P.L."/>
            <person name="Murdoch B.M."/>
            <person name="Rosen B.D."/>
        </authorList>
    </citation>
    <scope>NUCLEOTIDE SEQUENCE [LARGE SCALE GENOMIC DNA]</scope>
    <source>
        <strain evidence="1">OAR_USU_Benz2616</strain>
    </source>
</reference>
<reference evidence="1" key="2">
    <citation type="submission" date="2025-08" db="UniProtKB">
        <authorList>
            <consortium name="Ensembl"/>
        </authorList>
    </citation>
    <scope>IDENTIFICATION</scope>
</reference>
<dbReference type="Ensembl" id="ENSOART00020066914.1">
    <property type="protein sequence ID" value="ENSOARP00020062973.1"/>
    <property type="gene ID" value="ENSOARG00020035122.1"/>
</dbReference>
<sequence>GGATGASADRARLDQLTRGGDLAEVGRCLPPRSRRRWRRRHSHGQSVAGHPAAAPGGETGRREGVRGPQAKEPEAEIEQYRLQREKEFKAKEAAALGSHGSCSTEVEKDTQEKMTILQTFFRQNRDEVLDNLLAFVCDIRPEIHENYRING</sequence>